<dbReference type="AlphaFoldDB" id="A0A418YJ19"/>
<reference evidence="2 3" key="1">
    <citation type="submission" date="2018-09" db="EMBL/GenBank/DDBJ databases">
        <authorList>
            <person name="Wang F."/>
        </authorList>
    </citation>
    <scope>NUCLEOTIDE SEQUENCE [LARGE SCALE GENOMIC DNA]</scope>
    <source>
        <strain evidence="2 3">PLHSC7-2</strain>
    </source>
</reference>
<organism evidence="2 3">
    <name type="scientific">Motilimonas pumila</name>
    <dbReference type="NCBI Taxonomy" id="2303987"/>
    <lineage>
        <taxon>Bacteria</taxon>
        <taxon>Pseudomonadati</taxon>
        <taxon>Pseudomonadota</taxon>
        <taxon>Gammaproteobacteria</taxon>
        <taxon>Alteromonadales</taxon>
        <taxon>Alteromonadales genera incertae sedis</taxon>
        <taxon>Motilimonas</taxon>
    </lineage>
</organism>
<accession>A0A418YJ19</accession>
<dbReference type="OrthoDB" id="6262805at2"/>
<feature type="transmembrane region" description="Helical" evidence="1">
    <location>
        <begin position="156"/>
        <end position="176"/>
    </location>
</feature>
<feature type="transmembrane region" description="Helical" evidence="1">
    <location>
        <begin position="196"/>
        <end position="217"/>
    </location>
</feature>
<feature type="transmembrane region" description="Helical" evidence="1">
    <location>
        <begin position="287"/>
        <end position="307"/>
    </location>
</feature>
<keyword evidence="1" id="KW-1133">Transmembrane helix</keyword>
<proteinExistence type="predicted"/>
<dbReference type="InterPro" id="IPR036259">
    <property type="entry name" value="MFS_trans_sf"/>
</dbReference>
<feature type="transmembrane region" description="Helical" evidence="1">
    <location>
        <begin position="99"/>
        <end position="119"/>
    </location>
</feature>
<feature type="transmembrane region" description="Helical" evidence="1">
    <location>
        <begin position="12"/>
        <end position="29"/>
    </location>
</feature>
<feature type="transmembrane region" description="Helical" evidence="1">
    <location>
        <begin position="344"/>
        <end position="363"/>
    </location>
</feature>
<feature type="transmembrane region" description="Helical" evidence="1">
    <location>
        <begin position="49"/>
        <end position="68"/>
    </location>
</feature>
<name>A0A418YJ19_9GAMM</name>
<evidence type="ECO:0000313" key="2">
    <source>
        <dbReference type="EMBL" id="RJG50494.1"/>
    </source>
</evidence>
<sequence>MKTGTDNTPLDWLPAAIKMTIASSIFLLMPSYLDTLSRQFDTPIPQLTYLATIELLGFALAPLLCFLASKAKFTLKENIAIMLLTTCHLGSVYCPSLEWFLVLRIGAGISAGILLVRAIEAMAHTQNPDAAFAKGIATQMAFSAIMFVLMPSLINALGIKAFYFALALLSGLLILLKRQPSVATTYQVQAPVVINYRLLLGGILAIFMFMMAHSAAWSMLGILATSHQFDLQQQGNILAAGTVFSLLGAVLSAILSQQESHRRRWILVGMLLQGLSLFVLFNSPQQALYVIAVASFMLLWNFILPLLMGAVAQADINGGAMRFVVAAQTVGAAVGPSVVFRSWVLLELTVFLGISLLLIYPLINGPEASSDEVAKG</sequence>
<feature type="transmembrane region" description="Helical" evidence="1">
    <location>
        <begin position="237"/>
        <end position="256"/>
    </location>
</feature>
<evidence type="ECO:0000256" key="1">
    <source>
        <dbReference type="SAM" id="Phobius"/>
    </source>
</evidence>
<dbReference type="Gene3D" id="1.20.1250.20">
    <property type="entry name" value="MFS general substrate transporter like domains"/>
    <property type="match status" value="1"/>
</dbReference>
<dbReference type="EMBL" id="QZCH01000002">
    <property type="protein sequence ID" value="RJG50494.1"/>
    <property type="molecule type" value="Genomic_DNA"/>
</dbReference>
<feature type="transmembrane region" description="Helical" evidence="1">
    <location>
        <begin position="265"/>
        <end position="281"/>
    </location>
</feature>
<feature type="transmembrane region" description="Helical" evidence="1">
    <location>
        <begin position="319"/>
        <end position="338"/>
    </location>
</feature>
<keyword evidence="3" id="KW-1185">Reference proteome</keyword>
<evidence type="ECO:0000313" key="3">
    <source>
        <dbReference type="Proteomes" id="UP000283255"/>
    </source>
</evidence>
<keyword evidence="1" id="KW-0472">Membrane</keyword>
<reference evidence="2 3" key="2">
    <citation type="submission" date="2019-01" db="EMBL/GenBank/DDBJ databases">
        <title>Motilimonas pumilus sp. nov., isolated from the gut of sea cucumber (Apostichopus japonicus).</title>
        <authorList>
            <person name="Wang F.-Q."/>
            <person name="Ren L.-H."/>
            <person name="Lin Y.-W."/>
            <person name="Sun G.-H."/>
            <person name="Du Z.-J."/>
            <person name="Zhao J.-X."/>
            <person name="Liu X.-J."/>
            <person name="Liu L.-J."/>
        </authorList>
    </citation>
    <scope>NUCLEOTIDE SEQUENCE [LARGE SCALE GENOMIC DNA]</scope>
    <source>
        <strain evidence="2 3">PLHSC7-2</strain>
    </source>
</reference>
<gene>
    <name evidence="2" type="ORF">D1Z90_03165</name>
</gene>
<protein>
    <submittedName>
        <fullName evidence="2">MFS transporter</fullName>
    </submittedName>
</protein>
<dbReference type="RefSeq" id="WP_119909296.1">
    <property type="nucleotide sequence ID" value="NZ_QZCH01000002.1"/>
</dbReference>
<dbReference type="SUPFAM" id="SSF103473">
    <property type="entry name" value="MFS general substrate transporter"/>
    <property type="match status" value="1"/>
</dbReference>
<keyword evidence="1" id="KW-0812">Transmembrane</keyword>
<comment type="caution">
    <text evidence="2">The sequence shown here is derived from an EMBL/GenBank/DDBJ whole genome shotgun (WGS) entry which is preliminary data.</text>
</comment>
<dbReference type="Proteomes" id="UP000283255">
    <property type="component" value="Unassembled WGS sequence"/>
</dbReference>